<keyword evidence="2" id="KW-1185">Reference proteome</keyword>
<evidence type="ECO:0000313" key="1">
    <source>
        <dbReference type="EMBL" id="MCH4824273.1"/>
    </source>
</evidence>
<sequence length="62" mass="7073">MSVEIIQETDRDLKVNGKKVSQDMDGMWKGLQELTDTEKRFLGEYIMCMEISSAPLNATFTV</sequence>
<dbReference type="RefSeq" id="WP_240714441.1">
    <property type="nucleotide sequence ID" value="NZ_JAKVTV010000005.1"/>
</dbReference>
<evidence type="ECO:0000313" key="2">
    <source>
        <dbReference type="Proteomes" id="UP001139226"/>
    </source>
</evidence>
<dbReference type="Proteomes" id="UP001139226">
    <property type="component" value="Unassembled WGS sequence"/>
</dbReference>
<gene>
    <name evidence="1" type="ORF">ML462_13940</name>
</gene>
<dbReference type="EMBL" id="JAKVTV010000005">
    <property type="protein sequence ID" value="MCH4824273.1"/>
    <property type="molecule type" value="Genomic_DNA"/>
</dbReference>
<proteinExistence type="predicted"/>
<reference evidence="1" key="1">
    <citation type="submission" date="2022-03" db="EMBL/GenBank/DDBJ databases">
        <title>Gramella crocea sp. nov., isolated from activated sludge of a seafood processing plant.</title>
        <authorList>
            <person name="Zhang X."/>
        </authorList>
    </citation>
    <scope>NUCLEOTIDE SEQUENCE</scope>
    <source>
        <strain evidence="1">YJ019</strain>
    </source>
</reference>
<protein>
    <submittedName>
        <fullName evidence="1">Uncharacterized protein</fullName>
    </submittedName>
</protein>
<comment type="caution">
    <text evidence="1">The sequence shown here is derived from an EMBL/GenBank/DDBJ whole genome shotgun (WGS) entry which is preliminary data.</text>
</comment>
<name>A0A9X1V8B2_9FLAO</name>
<accession>A0A9X1V8B2</accession>
<organism evidence="1 2">
    <name type="scientific">Christiangramia lutea</name>
    <dbReference type="NCBI Taxonomy" id="1607951"/>
    <lineage>
        <taxon>Bacteria</taxon>
        <taxon>Pseudomonadati</taxon>
        <taxon>Bacteroidota</taxon>
        <taxon>Flavobacteriia</taxon>
        <taxon>Flavobacteriales</taxon>
        <taxon>Flavobacteriaceae</taxon>
        <taxon>Christiangramia</taxon>
    </lineage>
</organism>
<dbReference type="AlphaFoldDB" id="A0A9X1V8B2"/>